<feature type="compositionally biased region" description="Polar residues" evidence="1">
    <location>
        <begin position="158"/>
        <end position="170"/>
    </location>
</feature>
<dbReference type="AlphaFoldDB" id="A0A9W6U983"/>
<protein>
    <submittedName>
        <fullName evidence="2">Unnamed protein product</fullName>
    </submittedName>
</protein>
<proteinExistence type="predicted"/>
<gene>
    <name evidence="2" type="ORF">Pfra01_000608600</name>
</gene>
<feature type="compositionally biased region" description="Basic and acidic residues" evidence="1">
    <location>
        <begin position="171"/>
        <end position="180"/>
    </location>
</feature>
<sequence>MVDLGFYCLAGRSFASQDPRSRNRKRQAQERKTRKGKGHPTRQPRAGSRSRVLDPRHPDLNRKTTGSGHYTASSVRISTLVAKIPKSRQDIHSSTLGHFTSYQRSRSSPTDGWEVGSSNLADFADPPTPQWCACPDSNQGFHRESLEDVQVKIELGDQASSELGSTTTRLNEVRSTDRQSARRTSVGGTEADPDPDREDKPQPPPQVPSGTPVDLDPRQDPPTKQTKAGRERYGFADSMAKPERYISPSRKSTRSGGI</sequence>
<feature type="compositionally biased region" description="Basic residues" evidence="1">
    <location>
        <begin position="22"/>
        <end position="42"/>
    </location>
</feature>
<feature type="region of interest" description="Disordered" evidence="1">
    <location>
        <begin position="15"/>
        <end position="71"/>
    </location>
</feature>
<evidence type="ECO:0000313" key="2">
    <source>
        <dbReference type="EMBL" id="GMF28918.1"/>
    </source>
</evidence>
<name>A0A9W6U983_9STRA</name>
<feature type="compositionally biased region" description="Basic and acidic residues" evidence="1">
    <location>
        <begin position="51"/>
        <end position="62"/>
    </location>
</feature>
<reference evidence="2" key="1">
    <citation type="submission" date="2023-04" db="EMBL/GenBank/DDBJ databases">
        <title>Phytophthora fragariaefolia NBRC 109709.</title>
        <authorList>
            <person name="Ichikawa N."/>
            <person name="Sato H."/>
            <person name="Tonouchi N."/>
        </authorList>
    </citation>
    <scope>NUCLEOTIDE SEQUENCE</scope>
    <source>
        <strain evidence="2">NBRC 109709</strain>
    </source>
</reference>
<comment type="caution">
    <text evidence="2">The sequence shown here is derived from an EMBL/GenBank/DDBJ whole genome shotgun (WGS) entry which is preliminary data.</text>
</comment>
<organism evidence="2 3">
    <name type="scientific">Phytophthora fragariaefolia</name>
    <dbReference type="NCBI Taxonomy" id="1490495"/>
    <lineage>
        <taxon>Eukaryota</taxon>
        <taxon>Sar</taxon>
        <taxon>Stramenopiles</taxon>
        <taxon>Oomycota</taxon>
        <taxon>Peronosporomycetes</taxon>
        <taxon>Peronosporales</taxon>
        <taxon>Peronosporaceae</taxon>
        <taxon>Phytophthora</taxon>
    </lineage>
</organism>
<evidence type="ECO:0000256" key="1">
    <source>
        <dbReference type="SAM" id="MobiDB-lite"/>
    </source>
</evidence>
<dbReference type="Proteomes" id="UP001165121">
    <property type="component" value="Unassembled WGS sequence"/>
</dbReference>
<evidence type="ECO:0000313" key="3">
    <source>
        <dbReference type="Proteomes" id="UP001165121"/>
    </source>
</evidence>
<accession>A0A9W6U983</accession>
<feature type="compositionally biased region" description="Basic and acidic residues" evidence="1">
    <location>
        <begin position="228"/>
        <end position="244"/>
    </location>
</feature>
<feature type="region of interest" description="Disordered" evidence="1">
    <location>
        <begin position="156"/>
        <end position="258"/>
    </location>
</feature>
<dbReference type="EMBL" id="BSXT01000507">
    <property type="protein sequence ID" value="GMF28918.1"/>
    <property type="molecule type" value="Genomic_DNA"/>
</dbReference>
<keyword evidence="3" id="KW-1185">Reference proteome</keyword>